<keyword evidence="4" id="KW-1185">Reference proteome</keyword>
<dbReference type="Gene3D" id="2.10.25.10">
    <property type="entry name" value="Laminin"/>
    <property type="match status" value="1"/>
</dbReference>
<dbReference type="InterPro" id="IPR002919">
    <property type="entry name" value="TIL_dom"/>
</dbReference>
<dbReference type="InterPro" id="IPR036084">
    <property type="entry name" value="Ser_inhib-like_sf"/>
</dbReference>
<feature type="domain" description="TIL" evidence="2">
    <location>
        <begin position="7"/>
        <end position="61"/>
    </location>
</feature>
<dbReference type="EMBL" id="CAWYQH010000141">
    <property type="protein sequence ID" value="CAK8695008.1"/>
    <property type="molecule type" value="Genomic_DNA"/>
</dbReference>
<dbReference type="InterPro" id="IPR050780">
    <property type="entry name" value="Mucin_vWF_Thrombospondin_sf"/>
</dbReference>
<dbReference type="PANTHER" id="PTHR11339">
    <property type="entry name" value="EXTRACELLULAR MATRIX GLYCOPROTEIN RELATED"/>
    <property type="match status" value="1"/>
</dbReference>
<evidence type="ECO:0000313" key="4">
    <source>
        <dbReference type="Proteomes" id="UP001642483"/>
    </source>
</evidence>
<dbReference type="SUPFAM" id="SSF57567">
    <property type="entry name" value="Serine protease inhibitors"/>
    <property type="match status" value="1"/>
</dbReference>
<accession>A0ABP0GUL9</accession>
<dbReference type="Pfam" id="PF01826">
    <property type="entry name" value="TIL"/>
    <property type="match status" value="1"/>
</dbReference>
<comment type="caution">
    <text evidence="3">The sequence shown here is derived from an EMBL/GenBank/DDBJ whole genome shotgun (WGS) entry which is preliminary data.</text>
</comment>
<dbReference type="Proteomes" id="UP001642483">
    <property type="component" value="Unassembled WGS sequence"/>
</dbReference>
<keyword evidence="1" id="KW-1015">Disulfide bond</keyword>
<organism evidence="3 4">
    <name type="scientific">Clavelina lepadiformis</name>
    <name type="common">Light-bulb sea squirt</name>
    <name type="synonym">Ascidia lepadiformis</name>
    <dbReference type="NCBI Taxonomy" id="159417"/>
    <lineage>
        <taxon>Eukaryota</taxon>
        <taxon>Metazoa</taxon>
        <taxon>Chordata</taxon>
        <taxon>Tunicata</taxon>
        <taxon>Ascidiacea</taxon>
        <taxon>Aplousobranchia</taxon>
        <taxon>Clavelinidae</taxon>
        <taxon>Clavelina</taxon>
    </lineage>
</organism>
<name>A0ABP0GUL9_CLALP</name>
<protein>
    <recommendedName>
        <fullName evidence="2">TIL domain-containing protein</fullName>
    </recommendedName>
</protein>
<sequence length="85" mass="9067">MRYAAQCEGGMVWSECSRSCEASCGAIHEGIPCSEECVPGCACPDGQVLGYEGTCIAVQNCPCFFDGEKYLPSDSHMLVTLMAMT</sequence>
<dbReference type="CDD" id="cd19941">
    <property type="entry name" value="TIL"/>
    <property type="match status" value="1"/>
</dbReference>
<evidence type="ECO:0000259" key="2">
    <source>
        <dbReference type="Pfam" id="PF01826"/>
    </source>
</evidence>
<gene>
    <name evidence="3" type="ORF">CVLEPA_LOCUS28315</name>
</gene>
<reference evidence="3 4" key="1">
    <citation type="submission" date="2024-02" db="EMBL/GenBank/DDBJ databases">
        <authorList>
            <person name="Daric V."/>
            <person name="Darras S."/>
        </authorList>
    </citation>
    <scope>NUCLEOTIDE SEQUENCE [LARGE SCALE GENOMIC DNA]</scope>
</reference>
<evidence type="ECO:0000256" key="1">
    <source>
        <dbReference type="ARBA" id="ARBA00023157"/>
    </source>
</evidence>
<dbReference type="PANTHER" id="PTHR11339:SF393">
    <property type="entry name" value="VWFD DOMAIN-CONTAINING PROTEIN"/>
    <property type="match status" value="1"/>
</dbReference>
<evidence type="ECO:0000313" key="3">
    <source>
        <dbReference type="EMBL" id="CAK8695008.1"/>
    </source>
</evidence>
<proteinExistence type="predicted"/>